<feature type="domain" description="Alpha-2-macroglobulin" evidence="1">
    <location>
        <begin position="24"/>
        <end position="114"/>
    </location>
</feature>
<proteinExistence type="predicted"/>
<protein>
    <submittedName>
        <fullName evidence="2">Alpha-2-macroglobulin-like protein</fullName>
    </submittedName>
</protein>
<dbReference type="InterPro" id="IPR001599">
    <property type="entry name" value="Macroglobln_a2"/>
</dbReference>
<comment type="caution">
    <text evidence="2">The sequence shown here is derived from an EMBL/GenBank/DDBJ whole genome shotgun (WGS) entry which is preliminary data.</text>
</comment>
<keyword evidence="3" id="KW-1185">Reference proteome</keyword>
<dbReference type="Gene3D" id="2.60.40.10">
    <property type="entry name" value="Immunoglobulins"/>
    <property type="match status" value="1"/>
</dbReference>
<evidence type="ECO:0000313" key="3">
    <source>
        <dbReference type="Proteomes" id="UP000735302"/>
    </source>
</evidence>
<dbReference type="InterPro" id="IPR014756">
    <property type="entry name" value="Ig_E-set"/>
</dbReference>
<evidence type="ECO:0000313" key="2">
    <source>
        <dbReference type="EMBL" id="GFN91721.1"/>
    </source>
</evidence>
<dbReference type="SMART" id="SM01360">
    <property type="entry name" value="A2M"/>
    <property type="match status" value="1"/>
</dbReference>
<dbReference type="InterPro" id="IPR050473">
    <property type="entry name" value="A2M/Complement_sys"/>
</dbReference>
<dbReference type="PANTHER" id="PTHR11412">
    <property type="entry name" value="MACROGLOBULIN / COMPLEMENT"/>
    <property type="match status" value="1"/>
</dbReference>
<reference evidence="2 3" key="1">
    <citation type="journal article" date="2021" name="Elife">
        <title>Chloroplast acquisition without the gene transfer in kleptoplastic sea slugs, Plakobranchus ocellatus.</title>
        <authorList>
            <person name="Maeda T."/>
            <person name="Takahashi S."/>
            <person name="Yoshida T."/>
            <person name="Shimamura S."/>
            <person name="Takaki Y."/>
            <person name="Nagai Y."/>
            <person name="Toyoda A."/>
            <person name="Suzuki Y."/>
            <person name="Arimoto A."/>
            <person name="Ishii H."/>
            <person name="Satoh N."/>
            <person name="Nishiyama T."/>
            <person name="Hasebe M."/>
            <person name="Maruyama T."/>
            <person name="Minagawa J."/>
            <person name="Obokata J."/>
            <person name="Shigenobu S."/>
        </authorList>
    </citation>
    <scope>NUCLEOTIDE SEQUENCE [LARGE SCALE GENOMIC DNA]</scope>
</reference>
<accession>A0AAV3ZB56</accession>
<sequence length="220" mass="24295">MDEATSLEDMLIVPDPIMPNFPETWLWTLVDTGPEGEIVFTETVPETITSWSAKALCVNEKKGFGMSEVTSLTTFKSISLSIHHVHAAVIGERLPVLVTAHDNLKKCIQVQLTLDLSKKFRVLNSRQFRDPVCVCGGKNFTATYYVKANATGSLPVWAKATVVAGKCRETRDIDLGYAGMSDEVHRKMLVKAEGVEQSYTYASYLCSKGNIINLCISVKD</sequence>
<dbReference type="InterPro" id="IPR013783">
    <property type="entry name" value="Ig-like_fold"/>
</dbReference>
<organism evidence="2 3">
    <name type="scientific">Plakobranchus ocellatus</name>
    <dbReference type="NCBI Taxonomy" id="259542"/>
    <lineage>
        <taxon>Eukaryota</taxon>
        <taxon>Metazoa</taxon>
        <taxon>Spiralia</taxon>
        <taxon>Lophotrochozoa</taxon>
        <taxon>Mollusca</taxon>
        <taxon>Gastropoda</taxon>
        <taxon>Heterobranchia</taxon>
        <taxon>Euthyneura</taxon>
        <taxon>Panpulmonata</taxon>
        <taxon>Sacoglossa</taxon>
        <taxon>Placobranchoidea</taxon>
        <taxon>Plakobranchidae</taxon>
        <taxon>Plakobranchus</taxon>
    </lineage>
</organism>
<dbReference type="AlphaFoldDB" id="A0AAV3ZB56"/>
<name>A0AAV3ZB56_9GAST</name>
<dbReference type="Gene3D" id="2.20.130.20">
    <property type="match status" value="1"/>
</dbReference>
<dbReference type="SUPFAM" id="SSF81296">
    <property type="entry name" value="E set domains"/>
    <property type="match status" value="1"/>
</dbReference>
<dbReference type="Proteomes" id="UP000735302">
    <property type="component" value="Unassembled WGS sequence"/>
</dbReference>
<gene>
    <name evidence="2" type="ORF">PoB_001822700</name>
</gene>
<dbReference type="GO" id="GO:0004866">
    <property type="term" value="F:endopeptidase inhibitor activity"/>
    <property type="evidence" value="ECO:0007669"/>
    <property type="project" value="InterPro"/>
</dbReference>
<dbReference type="PANTHER" id="PTHR11412:SF171">
    <property type="entry name" value="PREGNANCY ZONE PROTEIN-LIKE PROTEIN"/>
    <property type="match status" value="1"/>
</dbReference>
<evidence type="ECO:0000259" key="1">
    <source>
        <dbReference type="SMART" id="SM01360"/>
    </source>
</evidence>
<dbReference type="Pfam" id="PF00207">
    <property type="entry name" value="A2M"/>
    <property type="match status" value="1"/>
</dbReference>
<dbReference type="EMBL" id="BLXT01002163">
    <property type="protein sequence ID" value="GFN91721.1"/>
    <property type="molecule type" value="Genomic_DNA"/>
</dbReference>